<reference evidence="1 2" key="1">
    <citation type="journal article" date="2019" name="Nat. Ecol. Evol.">
        <title>Megaphylogeny resolves global patterns of mushroom evolution.</title>
        <authorList>
            <person name="Varga T."/>
            <person name="Krizsan K."/>
            <person name="Foldi C."/>
            <person name="Dima B."/>
            <person name="Sanchez-Garcia M."/>
            <person name="Sanchez-Ramirez S."/>
            <person name="Szollosi G.J."/>
            <person name="Szarkandi J.G."/>
            <person name="Papp V."/>
            <person name="Albert L."/>
            <person name="Andreopoulos W."/>
            <person name="Angelini C."/>
            <person name="Antonin V."/>
            <person name="Barry K.W."/>
            <person name="Bougher N.L."/>
            <person name="Buchanan P."/>
            <person name="Buyck B."/>
            <person name="Bense V."/>
            <person name="Catcheside P."/>
            <person name="Chovatia M."/>
            <person name="Cooper J."/>
            <person name="Damon W."/>
            <person name="Desjardin D."/>
            <person name="Finy P."/>
            <person name="Geml J."/>
            <person name="Haridas S."/>
            <person name="Hughes K."/>
            <person name="Justo A."/>
            <person name="Karasinski D."/>
            <person name="Kautmanova I."/>
            <person name="Kiss B."/>
            <person name="Kocsube S."/>
            <person name="Kotiranta H."/>
            <person name="LaButti K.M."/>
            <person name="Lechner B.E."/>
            <person name="Liimatainen K."/>
            <person name="Lipzen A."/>
            <person name="Lukacs Z."/>
            <person name="Mihaltcheva S."/>
            <person name="Morgado L.N."/>
            <person name="Niskanen T."/>
            <person name="Noordeloos M.E."/>
            <person name="Ohm R.A."/>
            <person name="Ortiz-Santana B."/>
            <person name="Ovrebo C."/>
            <person name="Racz N."/>
            <person name="Riley R."/>
            <person name="Savchenko A."/>
            <person name="Shiryaev A."/>
            <person name="Soop K."/>
            <person name="Spirin V."/>
            <person name="Szebenyi C."/>
            <person name="Tomsovsky M."/>
            <person name="Tulloss R.E."/>
            <person name="Uehling J."/>
            <person name="Grigoriev I.V."/>
            <person name="Vagvolgyi C."/>
            <person name="Papp T."/>
            <person name="Martin F.M."/>
            <person name="Miettinen O."/>
            <person name="Hibbett D.S."/>
            <person name="Nagy L.G."/>
        </authorList>
    </citation>
    <scope>NUCLEOTIDE SEQUENCE [LARGE SCALE GENOMIC DNA]</scope>
    <source>
        <strain evidence="1 2">FP101781</strain>
    </source>
</reference>
<dbReference type="InterPro" id="IPR032675">
    <property type="entry name" value="LRR_dom_sf"/>
</dbReference>
<dbReference type="AlphaFoldDB" id="A0A4Y7T393"/>
<accession>A0A4Y7T393</accession>
<evidence type="ECO:0000313" key="2">
    <source>
        <dbReference type="Proteomes" id="UP000298030"/>
    </source>
</evidence>
<gene>
    <name evidence="1" type="ORF">FA13DRAFT_1735588</name>
</gene>
<protein>
    <submittedName>
        <fullName evidence="1">Uncharacterized protein</fullName>
    </submittedName>
</protein>
<dbReference type="Gene3D" id="3.80.10.10">
    <property type="entry name" value="Ribonuclease Inhibitor"/>
    <property type="match status" value="1"/>
</dbReference>
<comment type="caution">
    <text evidence="1">The sequence shown here is derived from an EMBL/GenBank/DDBJ whole genome shotgun (WGS) entry which is preliminary data.</text>
</comment>
<dbReference type="EMBL" id="QPFP01000032">
    <property type="protein sequence ID" value="TEB28434.1"/>
    <property type="molecule type" value="Genomic_DNA"/>
</dbReference>
<dbReference type="SUPFAM" id="SSF52047">
    <property type="entry name" value="RNI-like"/>
    <property type="match status" value="1"/>
</dbReference>
<organism evidence="1 2">
    <name type="scientific">Coprinellus micaceus</name>
    <name type="common">Glistening ink-cap mushroom</name>
    <name type="synonym">Coprinus micaceus</name>
    <dbReference type="NCBI Taxonomy" id="71717"/>
    <lineage>
        <taxon>Eukaryota</taxon>
        <taxon>Fungi</taxon>
        <taxon>Dikarya</taxon>
        <taxon>Basidiomycota</taxon>
        <taxon>Agaricomycotina</taxon>
        <taxon>Agaricomycetes</taxon>
        <taxon>Agaricomycetidae</taxon>
        <taxon>Agaricales</taxon>
        <taxon>Agaricineae</taxon>
        <taxon>Psathyrellaceae</taxon>
        <taxon>Coprinellus</taxon>
    </lineage>
</organism>
<keyword evidence="2" id="KW-1185">Reference proteome</keyword>
<sequence length="502" mass="55796">MRLFKLQAMGVASVKGEIEARLAGIHKLELEIGRYRALLSPLRGFPLEILGEVFANVLTCVDTPQEIPKALTALILVCKTWQTAALETPRLWNTLGLTLRHGSHFDFAKVRKWLSKSGTLPRFFTIDAGMACCNHFFFPCALLTPGLLDLFKVGPPIHRLIINSFSNGCFQGLVQALTSSTDPPTQSWGSLNSIEITVEGFELPLPSLRDDAALKFPVTTLNLSSPLSSPARLPGKGTYFQCSFANLATLTLAFAWPATWDTGILRLCTNLHTLSVKMEFEDWWMDDRGDELAIFRPKGGPLTLPHLRTLRINEFPPKIGWDLTILRLFTTPALVELDVGFVDNSDSVGAAGEERQKFGEEILSLLQRSQCVTTLAHLRIASLTIGTHSLESILRNLPGVKHLVLDCVTLDSAFFQREAIHEADFLPQLQVLEILYPHDDFGYHSVCEFITSRPLQRLRVELSSDWGKSPNETDSVVYLRNKGIDAQVVVGTKKSRTIFGSL</sequence>
<dbReference type="Proteomes" id="UP000298030">
    <property type="component" value="Unassembled WGS sequence"/>
</dbReference>
<proteinExistence type="predicted"/>
<name>A0A4Y7T393_COPMI</name>
<dbReference type="STRING" id="71717.A0A4Y7T393"/>
<evidence type="ECO:0000313" key="1">
    <source>
        <dbReference type="EMBL" id="TEB28434.1"/>
    </source>
</evidence>
<dbReference type="OrthoDB" id="3365698at2759"/>